<dbReference type="EC" id="3.2.2.31" evidence="4 14"/>
<dbReference type="InterPro" id="IPR005760">
    <property type="entry name" value="A/G_AdeGlyc_MutY"/>
</dbReference>
<dbReference type="Proteomes" id="UP000000822">
    <property type="component" value="Chromosome"/>
</dbReference>
<dbReference type="SUPFAM" id="SSF55811">
    <property type="entry name" value="Nudix"/>
    <property type="match status" value="1"/>
</dbReference>
<proteinExistence type="inferred from homology"/>
<dbReference type="GO" id="GO:0006298">
    <property type="term" value="P:mismatch repair"/>
    <property type="evidence" value="ECO:0007669"/>
    <property type="project" value="TreeGrafter"/>
</dbReference>
<comment type="similarity">
    <text evidence="3 14">Belongs to the Nth/MutY family.</text>
</comment>
<evidence type="ECO:0000256" key="5">
    <source>
        <dbReference type="ARBA" id="ARBA00022023"/>
    </source>
</evidence>
<accession>Q8CV61</accession>
<dbReference type="GO" id="GO:0000701">
    <property type="term" value="F:purine-specific mismatch base pair DNA N-glycosylase activity"/>
    <property type="evidence" value="ECO:0007669"/>
    <property type="project" value="UniProtKB-EC"/>
</dbReference>
<evidence type="ECO:0000256" key="11">
    <source>
        <dbReference type="ARBA" id="ARBA00023014"/>
    </source>
</evidence>
<keyword evidence="13 14" id="KW-0326">Glycosidase</keyword>
<dbReference type="NCBIfam" id="TIGR01084">
    <property type="entry name" value="mutY"/>
    <property type="match status" value="1"/>
</dbReference>
<evidence type="ECO:0000256" key="8">
    <source>
        <dbReference type="ARBA" id="ARBA00022763"/>
    </source>
</evidence>
<dbReference type="KEGG" id="oih:OB0896"/>
<dbReference type="GO" id="GO:0032357">
    <property type="term" value="F:oxidized purine DNA binding"/>
    <property type="evidence" value="ECO:0007669"/>
    <property type="project" value="TreeGrafter"/>
</dbReference>
<keyword evidence="7" id="KW-0479">Metal-binding</keyword>
<protein>
    <recommendedName>
        <fullName evidence="5 14">Adenine DNA glycosylase</fullName>
        <ecNumber evidence="4 14">3.2.2.31</ecNumber>
    </recommendedName>
</protein>
<evidence type="ECO:0000256" key="2">
    <source>
        <dbReference type="ARBA" id="ARBA00002933"/>
    </source>
</evidence>
<dbReference type="InterPro" id="IPR000445">
    <property type="entry name" value="HhH_motif"/>
</dbReference>
<dbReference type="PANTHER" id="PTHR42944">
    <property type="entry name" value="ADENINE DNA GLYCOSYLASE"/>
    <property type="match status" value="1"/>
</dbReference>
<dbReference type="InterPro" id="IPR029119">
    <property type="entry name" value="MutY_C"/>
</dbReference>
<dbReference type="FunFam" id="1.10.340.30:FF:000002">
    <property type="entry name" value="Adenine DNA glycosylase"/>
    <property type="match status" value="1"/>
</dbReference>
<evidence type="ECO:0000256" key="12">
    <source>
        <dbReference type="ARBA" id="ARBA00023204"/>
    </source>
</evidence>
<keyword evidence="12" id="KW-0234">DNA repair</keyword>
<dbReference type="InterPro" id="IPR044298">
    <property type="entry name" value="MIG/MutY"/>
</dbReference>
<dbReference type="AlphaFoldDB" id="Q8CV61"/>
<dbReference type="SUPFAM" id="SSF48150">
    <property type="entry name" value="DNA-glycosylase"/>
    <property type="match status" value="1"/>
</dbReference>
<dbReference type="STRING" id="221109.gene:10733117"/>
<dbReference type="FunFam" id="1.10.1670.10:FF:000002">
    <property type="entry name" value="Adenine DNA glycosylase"/>
    <property type="match status" value="1"/>
</dbReference>
<dbReference type="Pfam" id="PF00633">
    <property type="entry name" value="HHH"/>
    <property type="match status" value="1"/>
</dbReference>
<keyword evidence="6" id="KW-0004">4Fe-4S</keyword>
<dbReference type="CDD" id="cd00056">
    <property type="entry name" value="ENDO3c"/>
    <property type="match status" value="1"/>
</dbReference>
<evidence type="ECO:0000259" key="15">
    <source>
        <dbReference type="SMART" id="SM00478"/>
    </source>
</evidence>
<dbReference type="RefSeq" id="WP_011065302.1">
    <property type="nucleotide sequence ID" value="NC_004193.1"/>
</dbReference>
<reference evidence="16 17" key="1">
    <citation type="journal article" date="2001" name="FEMS Microbiol. Lett.">
        <title>Oceanobacillus iheyensis gen. nov., sp. nov., a deep-sea extremely halotolerant and alkaliphilic species isolated from a depth of 1050 m on the Iheya Ridge.</title>
        <authorList>
            <person name="Lu J."/>
            <person name="Nogi Y."/>
            <person name="Takami H."/>
        </authorList>
    </citation>
    <scope>NUCLEOTIDE SEQUENCE [LARGE SCALE GENOMIC DNA]</scope>
    <source>
        <strain evidence="17">DSM 14371 / CIP 107618 / JCM 11309 / KCTC 3954 / HTE831</strain>
    </source>
</reference>
<name>Q8CV61_OCEIH</name>
<dbReference type="CDD" id="cd03431">
    <property type="entry name" value="NUDIX_DNA_Glycosylase_C-MutY"/>
    <property type="match status" value="1"/>
</dbReference>
<dbReference type="InterPro" id="IPR011257">
    <property type="entry name" value="DNA_glycosylase"/>
</dbReference>
<evidence type="ECO:0000256" key="14">
    <source>
        <dbReference type="RuleBase" id="RU365096"/>
    </source>
</evidence>
<comment type="function">
    <text evidence="2">Adenine glycosylase active on G-A mispairs. MutY also corrects error-prone DNA synthesis past GO lesions which are due to the oxidatively damaged form of guanine: 7,8-dihydro-8-oxoguanine (8-oxo-dGTP).</text>
</comment>
<dbReference type="PANTHER" id="PTHR42944:SF1">
    <property type="entry name" value="ADENINE DNA GLYCOSYLASE"/>
    <property type="match status" value="1"/>
</dbReference>
<dbReference type="HOGENOM" id="CLU_012862_0_3_9"/>
<organism evidence="16 17">
    <name type="scientific">Oceanobacillus iheyensis (strain DSM 14371 / CIP 107618 / JCM 11309 / KCTC 3954 / HTE831)</name>
    <dbReference type="NCBI Taxonomy" id="221109"/>
    <lineage>
        <taxon>Bacteria</taxon>
        <taxon>Bacillati</taxon>
        <taxon>Bacillota</taxon>
        <taxon>Bacilli</taxon>
        <taxon>Bacillales</taxon>
        <taxon>Bacillaceae</taxon>
        <taxon>Oceanobacillus</taxon>
    </lineage>
</organism>
<evidence type="ECO:0000256" key="1">
    <source>
        <dbReference type="ARBA" id="ARBA00000843"/>
    </source>
</evidence>
<dbReference type="Pfam" id="PF14815">
    <property type="entry name" value="NUDIX_4"/>
    <property type="match status" value="1"/>
</dbReference>
<dbReference type="Gene3D" id="1.10.340.30">
    <property type="entry name" value="Hypothetical protein, domain 2"/>
    <property type="match status" value="1"/>
</dbReference>
<dbReference type="Pfam" id="PF00730">
    <property type="entry name" value="HhH-GPD"/>
    <property type="match status" value="1"/>
</dbReference>
<dbReference type="Gene3D" id="3.90.79.10">
    <property type="entry name" value="Nucleoside Triphosphate Pyrophosphohydrolase"/>
    <property type="match status" value="1"/>
</dbReference>
<sequence>MNKRLQSINIPVFQTDLLEWYYLNKRDLPWRREPNPYKTWVSEIMLQQTKVDTVIPYFNRFMEKYPTVYDLAKADEQDVLKSWEGLGYYSRARNLQTAVREVVDTYNGEIPNNEKELASLKGIGPYTKGAILSIAFNQPVPAVDGNVLRVFSRILQIEDDIAKQSTKKEIEQYVGEIISHQDPSSFNQAIMDLGATICTPKKPTCMFCPVMEHCQAFQHGIQEQLPIKKKAKKQKIKQYVVLLIRNDQGEYVIEKRSDQGLLANLWQFPMVPLDEVGIDQIEQWMYDKCGIDLQMESDCDNLKHTFSHIIWEMDIKKASTSQNFLNKDSLMFIAKEEIDNFPFPVSHQKMMKFL</sequence>
<keyword evidence="10 14" id="KW-0408">Iron</keyword>
<keyword evidence="17" id="KW-1185">Reference proteome</keyword>
<dbReference type="InterPro" id="IPR015797">
    <property type="entry name" value="NUDIX_hydrolase-like_dom_sf"/>
</dbReference>
<dbReference type="GO" id="GO:0006284">
    <property type="term" value="P:base-excision repair"/>
    <property type="evidence" value="ECO:0007669"/>
    <property type="project" value="UniProtKB-UniRule"/>
</dbReference>
<evidence type="ECO:0000256" key="9">
    <source>
        <dbReference type="ARBA" id="ARBA00022801"/>
    </source>
</evidence>
<dbReference type="PhylomeDB" id="Q8CV61"/>
<gene>
    <name evidence="16" type="ordered locus">OB0896</name>
</gene>
<dbReference type="Gene3D" id="1.10.1670.10">
    <property type="entry name" value="Helix-hairpin-Helix base-excision DNA repair enzymes (C-terminal)"/>
    <property type="match status" value="1"/>
</dbReference>
<dbReference type="GO" id="GO:0046872">
    <property type="term" value="F:metal ion binding"/>
    <property type="evidence" value="ECO:0007669"/>
    <property type="project" value="UniProtKB-UniRule"/>
</dbReference>
<evidence type="ECO:0000256" key="13">
    <source>
        <dbReference type="ARBA" id="ARBA00023295"/>
    </source>
</evidence>
<dbReference type="EMBL" id="BA000028">
    <property type="protein sequence ID" value="BAC12852.1"/>
    <property type="molecule type" value="Genomic_DNA"/>
</dbReference>
<dbReference type="GO" id="GO:0035485">
    <property type="term" value="F:adenine/guanine mispair binding"/>
    <property type="evidence" value="ECO:0007669"/>
    <property type="project" value="TreeGrafter"/>
</dbReference>
<evidence type="ECO:0000256" key="4">
    <source>
        <dbReference type="ARBA" id="ARBA00012045"/>
    </source>
</evidence>
<evidence type="ECO:0000313" key="17">
    <source>
        <dbReference type="Proteomes" id="UP000000822"/>
    </source>
</evidence>
<evidence type="ECO:0000256" key="7">
    <source>
        <dbReference type="ARBA" id="ARBA00022723"/>
    </source>
</evidence>
<keyword evidence="11" id="KW-0411">Iron-sulfur</keyword>
<dbReference type="InterPro" id="IPR003265">
    <property type="entry name" value="HhH-GPD_domain"/>
</dbReference>
<evidence type="ECO:0000256" key="6">
    <source>
        <dbReference type="ARBA" id="ARBA00022485"/>
    </source>
</evidence>
<keyword evidence="9" id="KW-0378">Hydrolase</keyword>
<evidence type="ECO:0000256" key="3">
    <source>
        <dbReference type="ARBA" id="ARBA00008343"/>
    </source>
</evidence>
<reference evidence="16 17" key="2">
    <citation type="journal article" date="2002" name="Nucleic Acids Res.">
        <title>Genome sequence of Oceanobacillus iheyensis isolated from the Iheya Ridge and its unexpected adaptive capabilities to extreme environments.</title>
        <authorList>
            <person name="Takami H."/>
            <person name="Takaki Y."/>
            <person name="Uchiyama I."/>
        </authorList>
    </citation>
    <scope>NUCLEOTIDE SEQUENCE [LARGE SCALE GENOMIC DNA]</scope>
    <source>
        <strain evidence="17">DSM 14371 / CIP 107618 / JCM 11309 / KCTC 3954 / HTE831</strain>
    </source>
</reference>
<dbReference type="eggNOG" id="COG1194">
    <property type="taxonomic scope" value="Bacteria"/>
</dbReference>
<evidence type="ECO:0000256" key="10">
    <source>
        <dbReference type="ARBA" id="ARBA00023004"/>
    </source>
</evidence>
<comment type="cofactor">
    <cofactor evidence="14">
        <name>[4Fe-4S] cluster</name>
        <dbReference type="ChEBI" id="CHEBI:49883"/>
    </cofactor>
    <text evidence="14">Binds 1 [4Fe-4S] cluster.</text>
</comment>
<dbReference type="GO" id="GO:0051539">
    <property type="term" value="F:4 iron, 4 sulfur cluster binding"/>
    <property type="evidence" value="ECO:0007669"/>
    <property type="project" value="UniProtKB-UniRule"/>
</dbReference>
<feature type="domain" description="HhH-GPD" evidence="15">
    <location>
        <begin position="45"/>
        <end position="196"/>
    </location>
</feature>
<dbReference type="OrthoDB" id="9802365at2"/>
<keyword evidence="8 14" id="KW-0227">DNA damage</keyword>
<dbReference type="InterPro" id="IPR023170">
    <property type="entry name" value="HhH_base_excis_C"/>
</dbReference>
<evidence type="ECO:0000313" key="16">
    <source>
        <dbReference type="EMBL" id="BAC12852.1"/>
    </source>
</evidence>
<comment type="catalytic activity">
    <reaction evidence="1 14">
        <text>Hydrolyzes free adenine bases from 7,8-dihydro-8-oxoguanine:adenine mismatched double-stranded DNA, leaving an apurinic site.</text>
        <dbReference type="EC" id="3.2.2.31"/>
    </reaction>
</comment>
<dbReference type="SMART" id="SM00478">
    <property type="entry name" value="ENDO3c"/>
    <property type="match status" value="1"/>
</dbReference>
<dbReference type="GO" id="GO:0034039">
    <property type="term" value="F:8-oxo-7,8-dihydroguanine DNA N-glycosylase activity"/>
    <property type="evidence" value="ECO:0007669"/>
    <property type="project" value="TreeGrafter"/>
</dbReference>